<evidence type="ECO:0000313" key="2">
    <source>
        <dbReference type="Proteomes" id="UP001515480"/>
    </source>
</evidence>
<reference evidence="1 2" key="1">
    <citation type="journal article" date="2024" name="Science">
        <title>Giant polyketide synthase enzymes in the biosynthesis of giant marine polyether toxins.</title>
        <authorList>
            <person name="Fallon T.R."/>
            <person name="Shende V.V."/>
            <person name="Wierzbicki I.H."/>
            <person name="Pendleton A.L."/>
            <person name="Watervoot N.F."/>
            <person name="Auber R.P."/>
            <person name="Gonzalez D.J."/>
            <person name="Wisecaver J.H."/>
            <person name="Moore B.S."/>
        </authorList>
    </citation>
    <scope>NUCLEOTIDE SEQUENCE [LARGE SCALE GENOMIC DNA]</scope>
    <source>
        <strain evidence="1 2">12B1</strain>
    </source>
</reference>
<protein>
    <recommendedName>
        <fullName evidence="3">Nuclear pore complex protein Nup85</fullName>
    </recommendedName>
</protein>
<dbReference type="Proteomes" id="UP001515480">
    <property type="component" value="Unassembled WGS sequence"/>
</dbReference>
<comment type="caution">
    <text evidence="1">The sequence shown here is derived from an EMBL/GenBank/DDBJ whole genome shotgun (WGS) entry which is preliminary data.</text>
</comment>
<organism evidence="1 2">
    <name type="scientific">Prymnesium parvum</name>
    <name type="common">Toxic golden alga</name>
    <dbReference type="NCBI Taxonomy" id="97485"/>
    <lineage>
        <taxon>Eukaryota</taxon>
        <taxon>Haptista</taxon>
        <taxon>Haptophyta</taxon>
        <taxon>Prymnesiophyceae</taxon>
        <taxon>Prymnesiales</taxon>
        <taxon>Prymnesiaceae</taxon>
        <taxon>Prymnesium</taxon>
    </lineage>
</organism>
<accession>A0AB34JGE9</accession>
<keyword evidence="2" id="KW-1185">Reference proteome</keyword>
<gene>
    <name evidence="1" type="ORF">AB1Y20_023497</name>
</gene>
<evidence type="ECO:0008006" key="3">
    <source>
        <dbReference type="Google" id="ProtNLM"/>
    </source>
</evidence>
<sequence length="641" mass="70394">MLLVRMFVLDKLLEATSLTPYQWLLLQLYPNELLDTDVLQQMLLKLFDHCDLAECGGSLRDVAQSVRLRTGSALPVFLDEAQLLGGMLQHHFLSESGGSEGGPKLERDLLSAIVKAFVVCQEWTCGNLTYPTLAGTGFSLTQHVKTVGSAMQKGETGEREFTNLWWARDSKDALRFLGRIADLKKLDADVVAHVGGWLVGRARWGAAFARRWLDIARTEPHPSRAGPFAFFRDAPSGASLLLHYAIGQYVIDCTAPDKNNGPTTTPPVGSTGNQSPRGIVARLRQKERRSGLEVNRVSLLGLLSEAALLYSCSCNRRDMAVPKGSVSNEIELDKITLVEQGLCLITQSKRNTSGKPITKRIALAEPLIVEAVTALQPWGELVVQTMTSARNATNASGEGVAFESCSLPIVDAVFRTEIGQRAFASAMPDEMHGSWARGRSACGVVVCSCATDEALQLWATQLRSARFDGQVAPMCAPRAMVGPDLMMMLMRWGANDRQLLQRVWAEVQLKLAKDVNIANAMRTVDPELLLHKNRDTEPSPIGSFAAVYKSMFKKNPRDEPVFRVLIHCWDAKKEKGEQICSRRATFCAEAKKKQKMDAMLYLGPGDVNEALQLGLGKEDAKRYLDVILASSGRDHGASLDP</sequence>
<dbReference type="AlphaFoldDB" id="A0AB34JGE9"/>
<evidence type="ECO:0000313" key="1">
    <source>
        <dbReference type="EMBL" id="KAL1520018.1"/>
    </source>
</evidence>
<name>A0AB34JGE9_PRYPA</name>
<proteinExistence type="predicted"/>
<dbReference type="EMBL" id="JBGBPQ010000009">
    <property type="protein sequence ID" value="KAL1520018.1"/>
    <property type="molecule type" value="Genomic_DNA"/>
</dbReference>